<dbReference type="Pfam" id="PF00961">
    <property type="entry name" value="LAGLIDADG_1"/>
    <property type="match status" value="2"/>
</dbReference>
<dbReference type="PANTHER" id="PTHR36181:SF4">
    <property type="entry name" value="LAGLIDADG ENDONUCLEASE"/>
    <property type="match status" value="1"/>
</dbReference>
<dbReference type="GO" id="GO:0005739">
    <property type="term" value="C:mitochondrion"/>
    <property type="evidence" value="ECO:0007669"/>
    <property type="project" value="UniProtKB-ARBA"/>
</dbReference>
<keyword evidence="2" id="KW-0496">Mitochondrion</keyword>
<dbReference type="FunFam" id="3.10.28.10:FF:000010">
    <property type="entry name" value="LAGLIDADG homing endonuclease I-LtrII"/>
    <property type="match status" value="1"/>
</dbReference>
<dbReference type="PANTHER" id="PTHR36181">
    <property type="entry name" value="INTRON-ENCODED ENDONUCLEASE AI3-RELATED"/>
    <property type="match status" value="1"/>
</dbReference>
<dbReference type="SUPFAM" id="SSF55608">
    <property type="entry name" value="Homing endonucleases"/>
    <property type="match status" value="2"/>
</dbReference>
<dbReference type="Gene3D" id="3.10.28.10">
    <property type="entry name" value="Homing endonucleases"/>
    <property type="match status" value="2"/>
</dbReference>
<evidence type="ECO:0000259" key="1">
    <source>
        <dbReference type="Pfam" id="PF00961"/>
    </source>
</evidence>
<dbReference type="RefSeq" id="YP_009663702.1">
    <property type="nucleotide sequence ID" value="NC_042947.1"/>
</dbReference>
<dbReference type="GeneID" id="40512591"/>
<dbReference type="InterPro" id="IPR051289">
    <property type="entry name" value="LAGLIDADG_Endonuclease"/>
</dbReference>
<name>A0A4Y5MZK9_9PEZI</name>
<dbReference type="InterPro" id="IPR027434">
    <property type="entry name" value="Homing_endonucl"/>
</dbReference>
<feature type="domain" description="Homing endonuclease LAGLIDADG" evidence="1">
    <location>
        <begin position="174"/>
        <end position="273"/>
    </location>
</feature>
<accession>A0A4Y5MZK9</accession>
<reference evidence="2" key="1">
    <citation type="submission" date="2019-04" db="EMBL/GenBank/DDBJ databases">
        <authorList>
            <person name="Yu Z."/>
            <person name="Deng C."/>
        </authorList>
    </citation>
    <scope>NUCLEOTIDE SEQUENCE</scope>
</reference>
<dbReference type="AlphaFoldDB" id="A0A4Y5MZK9"/>
<dbReference type="InterPro" id="IPR004860">
    <property type="entry name" value="LAGLIDADG_dom"/>
</dbReference>
<proteinExistence type="predicted"/>
<dbReference type="GO" id="GO:0004519">
    <property type="term" value="F:endonuclease activity"/>
    <property type="evidence" value="ECO:0007669"/>
    <property type="project" value="InterPro"/>
</dbReference>
<geneLocation type="mitochondrion" evidence="2"/>
<gene>
    <name evidence="2" type="primary">orf305</name>
</gene>
<sequence length="305" mass="35184">MNNKNKLNPYYITGFTDAEGCFKINIRKPLALREINKKWSVEPIFAIDLHIRDLPLLIKIQDYFGAGYIHKTSDNKKATFIVSSTKDIIKYIIPHFDKYPLLTKKRGDYEIFKKIIELKSNKENLTNDNIQKIVNLKAALNLGLSQKLKDCFPNTIPAEKPIVEIPEYIDPNWIVGFSEGEGNFYVSISESKAYKTGSLVQLKFRIGQHERDTLLLNNLVKVLNIGKVEQNTESLVIFIVTKLNDVVEKIIPLFDKYPLQGIKAMDYNDFKEVAKLMEKKAHLTDSGLQQIIEIKNKMNKKRNYD</sequence>
<evidence type="ECO:0000313" key="2">
    <source>
        <dbReference type="EMBL" id="QCW06840.1"/>
    </source>
</evidence>
<protein>
    <recommendedName>
        <fullName evidence="1">Homing endonuclease LAGLIDADG domain-containing protein</fullName>
    </recommendedName>
</protein>
<organism evidence="2">
    <name type="scientific">Dactylella tenuis</name>
    <dbReference type="NCBI Taxonomy" id="383872"/>
    <lineage>
        <taxon>Eukaryota</taxon>
        <taxon>Fungi</taxon>
        <taxon>Dikarya</taxon>
        <taxon>Ascomycota</taxon>
        <taxon>Pezizomycotina</taxon>
        <taxon>Orbiliomycetes</taxon>
        <taxon>Orbiliales</taxon>
        <taxon>Orbiliaceae</taxon>
        <taxon>Dactylella</taxon>
    </lineage>
</organism>
<feature type="domain" description="Homing endonuclease LAGLIDADG" evidence="1">
    <location>
        <begin position="12"/>
        <end position="116"/>
    </location>
</feature>
<dbReference type="EMBL" id="MK820634">
    <property type="protein sequence ID" value="QCW06840.1"/>
    <property type="molecule type" value="Genomic_DNA"/>
</dbReference>